<evidence type="ECO:0000313" key="2">
    <source>
        <dbReference type="EMBL" id="HJF84665.1"/>
    </source>
</evidence>
<comment type="caution">
    <text evidence="2">The sequence shown here is derived from an EMBL/GenBank/DDBJ whole genome shotgun (WGS) entry which is preliminary data.</text>
</comment>
<keyword evidence="2" id="KW-0255">Endonuclease</keyword>
<gene>
    <name evidence="2" type="ORF">K8V65_03255</name>
</gene>
<dbReference type="EMBL" id="DYVR01000086">
    <property type="protein sequence ID" value="HJF84665.1"/>
    <property type="molecule type" value="Genomic_DNA"/>
</dbReference>
<dbReference type="InterPro" id="IPR008538">
    <property type="entry name" value="Uma2"/>
</dbReference>
<protein>
    <submittedName>
        <fullName evidence="2">Uma2 family endonuclease</fullName>
    </submittedName>
</protein>
<dbReference type="PANTHER" id="PTHR36558:SF1">
    <property type="entry name" value="RESTRICTION ENDONUCLEASE DOMAIN-CONTAINING PROTEIN-RELATED"/>
    <property type="match status" value="1"/>
</dbReference>
<evidence type="ECO:0000313" key="3">
    <source>
        <dbReference type="Proteomes" id="UP000780768"/>
    </source>
</evidence>
<dbReference type="CDD" id="cd06260">
    <property type="entry name" value="DUF820-like"/>
    <property type="match status" value="1"/>
</dbReference>
<reference evidence="2" key="2">
    <citation type="submission" date="2021-09" db="EMBL/GenBank/DDBJ databases">
        <authorList>
            <person name="Gilroy R."/>
        </authorList>
    </citation>
    <scope>NUCLEOTIDE SEQUENCE</scope>
    <source>
        <strain evidence="2">7318</strain>
    </source>
</reference>
<dbReference type="PANTHER" id="PTHR36558">
    <property type="entry name" value="GLR1098 PROTEIN"/>
    <property type="match status" value="1"/>
</dbReference>
<proteinExistence type="predicted"/>
<dbReference type="InterPro" id="IPR012296">
    <property type="entry name" value="Nuclease_put_TT1808"/>
</dbReference>
<dbReference type="InterPro" id="IPR011335">
    <property type="entry name" value="Restrct_endonuc-II-like"/>
</dbReference>
<dbReference type="Gene3D" id="3.90.1570.10">
    <property type="entry name" value="tt1808, chain A"/>
    <property type="match status" value="1"/>
</dbReference>
<dbReference type="Proteomes" id="UP000780768">
    <property type="component" value="Unassembled WGS sequence"/>
</dbReference>
<evidence type="ECO:0000259" key="1">
    <source>
        <dbReference type="Pfam" id="PF05685"/>
    </source>
</evidence>
<dbReference type="GO" id="GO:0004519">
    <property type="term" value="F:endonuclease activity"/>
    <property type="evidence" value="ECO:0007669"/>
    <property type="project" value="UniProtKB-KW"/>
</dbReference>
<organism evidence="2 3">
    <name type="scientific">Megamonas hypermegale</name>
    <dbReference type="NCBI Taxonomy" id="158847"/>
    <lineage>
        <taxon>Bacteria</taxon>
        <taxon>Bacillati</taxon>
        <taxon>Bacillota</taxon>
        <taxon>Negativicutes</taxon>
        <taxon>Selenomonadales</taxon>
        <taxon>Selenomonadaceae</taxon>
        <taxon>Megamonas</taxon>
    </lineage>
</organism>
<accession>A0A921HLK5</accession>
<keyword evidence="2" id="KW-0540">Nuclease</keyword>
<dbReference type="RefSeq" id="WP_304153822.1">
    <property type="nucleotide sequence ID" value="NZ_CASFWR010000014.1"/>
</dbReference>
<name>A0A921HLK5_9FIRM</name>
<dbReference type="Pfam" id="PF05685">
    <property type="entry name" value="Uma2"/>
    <property type="match status" value="1"/>
</dbReference>
<dbReference type="SUPFAM" id="SSF52980">
    <property type="entry name" value="Restriction endonuclease-like"/>
    <property type="match status" value="1"/>
</dbReference>
<feature type="domain" description="Putative restriction endonuclease" evidence="1">
    <location>
        <begin position="13"/>
        <end position="142"/>
    </location>
</feature>
<dbReference type="AlphaFoldDB" id="A0A921HLK5"/>
<reference evidence="2" key="1">
    <citation type="journal article" date="2021" name="PeerJ">
        <title>Extensive microbial diversity within the chicken gut microbiome revealed by metagenomics and culture.</title>
        <authorList>
            <person name="Gilroy R."/>
            <person name="Ravi A."/>
            <person name="Getino M."/>
            <person name="Pursley I."/>
            <person name="Horton D.L."/>
            <person name="Alikhan N.F."/>
            <person name="Baker D."/>
            <person name="Gharbi K."/>
            <person name="Hall N."/>
            <person name="Watson M."/>
            <person name="Adriaenssens E.M."/>
            <person name="Foster-Nyarko E."/>
            <person name="Jarju S."/>
            <person name="Secka A."/>
            <person name="Antonio M."/>
            <person name="Oren A."/>
            <person name="Chaudhuri R.R."/>
            <person name="La Ragione R."/>
            <person name="Hildebrand F."/>
            <person name="Pallen M.J."/>
        </authorList>
    </citation>
    <scope>NUCLEOTIDE SEQUENCE</scope>
    <source>
        <strain evidence="2">7318</strain>
    </source>
</reference>
<sequence length="197" mass="22735">MDNLAYIDDSSLKEKTEMIDGRIYMMSPRPRVTHALACTNIVSEFKQHLRGKKCTAFCDGVDVFLDEKNRFVPDVMIVCNPDIIKEDGIHGAPDLVVEVLSVTTAKNDKGRKKDIYAKAGVKEYWLVDTWNKSVEVYYNQNGWLVLDNIYFYLTEAEKKENDQLPDNDKDKIEVFDTIKLSVCDNFAVELEYIFEKI</sequence>
<keyword evidence="2" id="KW-0378">Hydrolase</keyword>